<keyword evidence="4 5" id="KW-0472">Membrane</keyword>
<evidence type="ECO:0000256" key="3">
    <source>
        <dbReference type="ARBA" id="ARBA00022989"/>
    </source>
</evidence>
<evidence type="ECO:0000313" key="8">
    <source>
        <dbReference type="Proteomes" id="UP001595767"/>
    </source>
</evidence>
<feature type="transmembrane region" description="Helical" evidence="5">
    <location>
        <begin position="144"/>
        <end position="167"/>
    </location>
</feature>
<dbReference type="InterPro" id="IPR049453">
    <property type="entry name" value="Memb_transporter_dom"/>
</dbReference>
<evidence type="ECO:0000256" key="2">
    <source>
        <dbReference type="ARBA" id="ARBA00022692"/>
    </source>
</evidence>
<gene>
    <name evidence="7" type="ORF">ACFOW8_20650</name>
</gene>
<evidence type="ECO:0000256" key="5">
    <source>
        <dbReference type="SAM" id="Phobius"/>
    </source>
</evidence>
<comment type="subcellular location">
    <subcellularLocation>
        <location evidence="1">Membrane</location>
        <topology evidence="1">Multi-pass membrane protein</topology>
    </subcellularLocation>
</comment>
<comment type="caution">
    <text evidence="7">The sequence shown here is derived from an EMBL/GenBank/DDBJ whole genome shotgun (WGS) entry which is preliminary data.</text>
</comment>
<protein>
    <submittedName>
        <fullName evidence="7">FUSC family protein</fullName>
    </submittedName>
</protein>
<evidence type="ECO:0000256" key="1">
    <source>
        <dbReference type="ARBA" id="ARBA00004141"/>
    </source>
</evidence>
<keyword evidence="2 5" id="KW-0812">Transmembrane</keyword>
<keyword evidence="8" id="KW-1185">Reference proteome</keyword>
<evidence type="ECO:0000256" key="4">
    <source>
        <dbReference type="ARBA" id="ARBA00023136"/>
    </source>
</evidence>
<reference evidence="8" key="1">
    <citation type="journal article" date="2019" name="Int. J. Syst. Evol. Microbiol.">
        <title>The Global Catalogue of Microorganisms (GCM) 10K type strain sequencing project: providing services to taxonomists for standard genome sequencing and annotation.</title>
        <authorList>
            <consortium name="The Broad Institute Genomics Platform"/>
            <consortium name="The Broad Institute Genome Sequencing Center for Infectious Disease"/>
            <person name="Wu L."/>
            <person name="Ma J."/>
        </authorList>
    </citation>
    <scope>NUCLEOTIDE SEQUENCE [LARGE SCALE GENOMIC DNA]</scope>
    <source>
        <strain evidence="8">CGMCC 4.7204</strain>
    </source>
</reference>
<keyword evidence="3 5" id="KW-1133">Transmembrane helix</keyword>
<dbReference type="RefSeq" id="WP_378552677.1">
    <property type="nucleotide sequence ID" value="NZ_JBHSBA010000014.1"/>
</dbReference>
<feature type="transmembrane region" description="Helical" evidence="5">
    <location>
        <begin position="95"/>
        <end position="112"/>
    </location>
</feature>
<accession>A0ABV8LAF2</accession>
<sequence>MTAAERAVTAVSNAGRRVADGLWPVTQQAVAATVSWQLAVGVIHHHDPIFAPITTLIALNTDRGGRGSNAVRFIVGVLLGLLVADLMVAIFGRGYAAMGSAVLLALLAVLAINGDRLTMAQAGVSAIIVASSGNVAGVNRVQDALLGAAVALVVSQLLFPAHPLALLRRSEAAILAELAHALQLTAQSMSAPRSEPLASNDGALRAVYTELARLGDARDSVAAAVTRTPWWWSGRRAVEREGLAARHLDVLGNSCLSLTRTTAFLTPTEQRQLAPEVRRLAILLGTLAAAPGSNRARQRVADTAIGLARRADTGAGWSAIAMVLFDILVFAGVSSEDAEAILRKETTAVRVAPVPRIPGIFPPNRKKNGSPSR</sequence>
<feature type="transmembrane region" description="Helical" evidence="5">
    <location>
        <begin position="70"/>
        <end position="89"/>
    </location>
</feature>
<dbReference type="Pfam" id="PF13515">
    <property type="entry name" value="FUSC_2"/>
    <property type="match status" value="1"/>
</dbReference>
<evidence type="ECO:0000313" key="7">
    <source>
        <dbReference type="EMBL" id="MFC4127344.1"/>
    </source>
</evidence>
<proteinExistence type="predicted"/>
<dbReference type="EMBL" id="JBHSBA010000014">
    <property type="protein sequence ID" value="MFC4127344.1"/>
    <property type="molecule type" value="Genomic_DNA"/>
</dbReference>
<organism evidence="7 8">
    <name type="scientific">Nocardia rhizosphaerae</name>
    <dbReference type="NCBI Taxonomy" id="1691571"/>
    <lineage>
        <taxon>Bacteria</taxon>
        <taxon>Bacillati</taxon>
        <taxon>Actinomycetota</taxon>
        <taxon>Actinomycetes</taxon>
        <taxon>Mycobacteriales</taxon>
        <taxon>Nocardiaceae</taxon>
        <taxon>Nocardia</taxon>
    </lineage>
</organism>
<dbReference type="Proteomes" id="UP001595767">
    <property type="component" value="Unassembled WGS sequence"/>
</dbReference>
<name>A0ABV8LAF2_9NOCA</name>
<feature type="domain" description="Integral membrane bound transporter" evidence="6">
    <location>
        <begin position="38"/>
        <end position="154"/>
    </location>
</feature>
<evidence type="ECO:0000259" key="6">
    <source>
        <dbReference type="Pfam" id="PF13515"/>
    </source>
</evidence>